<feature type="binding site" evidence="13 14">
    <location>
        <position position="68"/>
    </location>
    <ligand>
        <name>ATP</name>
        <dbReference type="ChEBI" id="CHEBI:30616"/>
    </ligand>
</feature>
<evidence type="ECO:0000256" key="14">
    <source>
        <dbReference type="PROSITE-ProRule" id="PRU00706"/>
    </source>
</evidence>
<accession>C6V547</accession>
<evidence type="ECO:0000256" key="16">
    <source>
        <dbReference type="RuleBase" id="RU004013"/>
    </source>
</evidence>
<dbReference type="SUPFAM" id="SSF54919">
    <property type="entry name" value="Nucleoside diphosphate kinase, NDK"/>
    <property type="match status" value="1"/>
</dbReference>
<dbReference type="Gene3D" id="3.30.70.141">
    <property type="entry name" value="Nucleoside diphosphate kinase-like domain"/>
    <property type="match status" value="1"/>
</dbReference>
<comment type="cofactor">
    <cofactor evidence="13">
        <name>Mg(2+)</name>
        <dbReference type="ChEBI" id="CHEBI:18420"/>
    </cofactor>
</comment>
<evidence type="ECO:0000259" key="17">
    <source>
        <dbReference type="SMART" id="SM00562"/>
    </source>
</evidence>
<dbReference type="GO" id="GO:0006241">
    <property type="term" value="P:CTP biosynthetic process"/>
    <property type="evidence" value="ECO:0007669"/>
    <property type="project" value="UniProtKB-UniRule"/>
</dbReference>
<evidence type="ECO:0000256" key="11">
    <source>
        <dbReference type="ARBA" id="ARBA00022842"/>
    </source>
</evidence>
<dbReference type="EC" id="2.7.4.6" evidence="2 13"/>
<dbReference type="SMART" id="SM00562">
    <property type="entry name" value="NDK"/>
    <property type="match status" value="1"/>
</dbReference>
<evidence type="ECO:0000256" key="1">
    <source>
        <dbReference type="ARBA" id="ARBA00008142"/>
    </source>
</evidence>
<dbReference type="InterPro" id="IPR036850">
    <property type="entry name" value="NDK-like_dom_sf"/>
</dbReference>
<dbReference type="GO" id="GO:0006228">
    <property type="term" value="P:UTP biosynthetic process"/>
    <property type="evidence" value="ECO:0007669"/>
    <property type="project" value="UniProtKB-UniRule"/>
</dbReference>
<keyword evidence="4 13" id="KW-0963">Cytoplasm</keyword>
<dbReference type="InterPro" id="IPR034907">
    <property type="entry name" value="NDK-like_dom"/>
</dbReference>
<dbReference type="GO" id="GO:0046872">
    <property type="term" value="F:metal ion binding"/>
    <property type="evidence" value="ECO:0007669"/>
    <property type="project" value="UniProtKB-KW"/>
</dbReference>
<dbReference type="Pfam" id="PF00334">
    <property type="entry name" value="NDK"/>
    <property type="match status" value="1"/>
</dbReference>
<comment type="catalytic activity">
    <reaction evidence="13 16">
        <text>a 2'-deoxyribonucleoside 5'-diphosphate + ATP = a 2'-deoxyribonucleoside 5'-triphosphate + ADP</text>
        <dbReference type="Rhea" id="RHEA:44640"/>
        <dbReference type="ChEBI" id="CHEBI:30616"/>
        <dbReference type="ChEBI" id="CHEBI:61560"/>
        <dbReference type="ChEBI" id="CHEBI:73316"/>
        <dbReference type="ChEBI" id="CHEBI:456216"/>
        <dbReference type="EC" id="2.7.4.6"/>
    </reaction>
</comment>
<protein>
    <recommendedName>
        <fullName evidence="3 13">Nucleoside diphosphate kinase</fullName>
        <shortName evidence="13">NDK</shortName>
        <shortName evidence="13">NDP kinase</shortName>
        <ecNumber evidence="2 13">2.7.4.6</ecNumber>
    </recommendedName>
    <alternativeName>
        <fullName evidence="13">Nucleoside-2-P kinase</fullName>
    </alternativeName>
</protein>
<keyword evidence="12 13" id="KW-0546">Nucleotide metabolism</keyword>
<dbReference type="GO" id="GO:0004550">
    <property type="term" value="F:nucleoside diphosphate kinase activity"/>
    <property type="evidence" value="ECO:0007669"/>
    <property type="project" value="UniProtKB-UniRule"/>
</dbReference>
<sequence>MVVKKSILALVMKKTLSILKPDVISRNITGKVNAYIEAAGLQIIAMKQLHLTRAQAEAFYVIHKDRPFFNDLVNFMTSAPVVVQVLSGDDAVHRYRKLMGDTDPKKAAKGTIRGDFAESIDANCVHGSDSEENAKNEIAFFFSRCEIFER</sequence>
<dbReference type="HAMAP" id="MF_00451">
    <property type="entry name" value="NDP_kinase"/>
    <property type="match status" value="1"/>
</dbReference>
<keyword evidence="8 13" id="KW-0547">Nucleotide-binding</keyword>
<dbReference type="GO" id="GO:0005524">
    <property type="term" value="F:ATP binding"/>
    <property type="evidence" value="ECO:0007669"/>
    <property type="project" value="UniProtKB-UniRule"/>
</dbReference>
<keyword evidence="10 13" id="KW-0067">ATP-binding</keyword>
<evidence type="ECO:0000256" key="13">
    <source>
        <dbReference type="HAMAP-Rule" id="MF_00451"/>
    </source>
</evidence>
<feature type="domain" description="Nucleoside diphosphate kinase-like" evidence="17">
    <location>
        <begin position="12"/>
        <end position="149"/>
    </location>
</feature>
<keyword evidence="7 13" id="KW-0479">Metal-binding</keyword>
<comment type="similarity">
    <text evidence="1 13 14 15">Belongs to the NDK family.</text>
</comment>
<dbReference type="NCBIfam" id="NF001908">
    <property type="entry name" value="PRK00668.1"/>
    <property type="match status" value="1"/>
</dbReference>
<comment type="function">
    <text evidence="13">Major role in the synthesis of nucleoside triphosphates other than ATP. The ATP gamma phosphate is transferred to the NDP beta phosphate via a ping-pong mechanism, using a phosphorylated active-site intermediate.</text>
</comment>
<feature type="active site" description="Pros-phosphohistidine intermediate" evidence="13 14">
    <location>
        <position position="126"/>
    </location>
</feature>
<dbReference type="eggNOG" id="COG0105">
    <property type="taxonomic scope" value="Bacteria"/>
</dbReference>
<keyword evidence="11 13" id="KW-0460">Magnesium</keyword>
<reference evidence="18 19" key="1">
    <citation type="journal article" date="2009" name="Nucleic Acids Res.">
        <title>Analysis of complete genome sequence of Neorickettsia risticii: causative agent of Potomac horse fever.</title>
        <authorList>
            <person name="Lin M."/>
            <person name="Zhang C."/>
            <person name="Gibson K."/>
            <person name="Rikihisa Y."/>
        </authorList>
    </citation>
    <scope>NUCLEOTIDE SEQUENCE [LARGE SCALE GENOMIC DNA]</scope>
    <source>
        <strain evidence="18 19">Illinois</strain>
    </source>
</reference>
<dbReference type="FunFam" id="3.30.70.141:FF:000003">
    <property type="entry name" value="Nucleoside diphosphate kinase"/>
    <property type="match status" value="1"/>
</dbReference>
<evidence type="ECO:0000256" key="5">
    <source>
        <dbReference type="ARBA" id="ARBA00022553"/>
    </source>
</evidence>
<dbReference type="STRING" id="434131.NRI_0534"/>
<evidence type="ECO:0000256" key="8">
    <source>
        <dbReference type="ARBA" id="ARBA00022741"/>
    </source>
</evidence>
<evidence type="ECO:0000256" key="9">
    <source>
        <dbReference type="ARBA" id="ARBA00022777"/>
    </source>
</evidence>
<keyword evidence="9 13" id="KW-0418">Kinase</keyword>
<feature type="binding site" evidence="13 14">
    <location>
        <position position="113"/>
    </location>
    <ligand>
        <name>ATP</name>
        <dbReference type="ChEBI" id="CHEBI:30616"/>
    </ligand>
</feature>
<keyword evidence="5 13" id="KW-0597">Phosphoprotein</keyword>
<evidence type="ECO:0000256" key="15">
    <source>
        <dbReference type="RuleBase" id="RU004011"/>
    </source>
</evidence>
<dbReference type="CDD" id="cd04413">
    <property type="entry name" value="NDPk_I"/>
    <property type="match status" value="1"/>
</dbReference>
<organism evidence="18 19">
    <name type="scientific">Neorickettsia risticii (strain Illinois)</name>
    <dbReference type="NCBI Taxonomy" id="434131"/>
    <lineage>
        <taxon>Bacteria</taxon>
        <taxon>Pseudomonadati</taxon>
        <taxon>Pseudomonadota</taxon>
        <taxon>Alphaproteobacteria</taxon>
        <taxon>Rickettsiales</taxon>
        <taxon>Anaplasmataceae</taxon>
        <taxon>Neorickettsia</taxon>
    </lineage>
</organism>
<evidence type="ECO:0000256" key="3">
    <source>
        <dbReference type="ARBA" id="ARBA00017632"/>
    </source>
</evidence>
<keyword evidence="19" id="KW-1185">Reference proteome</keyword>
<proteinExistence type="inferred from homology"/>
<feature type="binding site" evidence="13 14">
    <location>
        <position position="20"/>
    </location>
    <ligand>
        <name>ATP</name>
        <dbReference type="ChEBI" id="CHEBI:30616"/>
    </ligand>
</feature>
<comment type="subunit">
    <text evidence="13">Homotetramer.</text>
</comment>
<name>C6V547_NEORI</name>
<dbReference type="KEGG" id="nri:NRI_0534"/>
<dbReference type="AlphaFoldDB" id="C6V547"/>
<gene>
    <name evidence="13" type="primary">ndk</name>
    <name evidence="18" type="ordered locus">NRI_0534</name>
</gene>
<evidence type="ECO:0000256" key="7">
    <source>
        <dbReference type="ARBA" id="ARBA00022723"/>
    </source>
</evidence>
<evidence type="ECO:0000256" key="10">
    <source>
        <dbReference type="ARBA" id="ARBA00022840"/>
    </source>
</evidence>
<dbReference type="PRINTS" id="PR01243">
    <property type="entry name" value="NUCDPKINASE"/>
</dbReference>
<dbReference type="EMBL" id="CP001431">
    <property type="protein sequence ID" value="ACT69512.1"/>
    <property type="molecule type" value="Genomic_DNA"/>
</dbReference>
<dbReference type="HOGENOM" id="CLU_060216_8_1_5"/>
<evidence type="ECO:0000256" key="4">
    <source>
        <dbReference type="ARBA" id="ARBA00022490"/>
    </source>
</evidence>
<evidence type="ECO:0000313" key="19">
    <source>
        <dbReference type="Proteomes" id="UP000001627"/>
    </source>
</evidence>
<dbReference type="PANTHER" id="PTHR46161:SF3">
    <property type="entry name" value="NUCLEOSIDE DIPHOSPHATE KINASE DDB_G0292928-RELATED"/>
    <property type="match status" value="1"/>
</dbReference>
<evidence type="ECO:0000313" key="18">
    <source>
        <dbReference type="EMBL" id="ACT69512.1"/>
    </source>
</evidence>
<evidence type="ECO:0000256" key="6">
    <source>
        <dbReference type="ARBA" id="ARBA00022679"/>
    </source>
</evidence>
<feature type="binding site" evidence="13 14">
    <location>
        <position position="102"/>
    </location>
    <ligand>
        <name>ATP</name>
        <dbReference type="ChEBI" id="CHEBI:30616"/>
    </ligand>
</feature>
<comment type="subcellular location">
    <subcellularLocation>
        <location evidence="13">Cytoplasm</location>
    </subcellularLocation>
</comment>
<dbReference type="InterPro" id="IPR001564">
    <property type="entry name" value="Nucleoside_diP_kinase"/>
</dbReference>
<feature type="binding site" evidence="13 14">
    <location>
        <position position="123"/>
    </location>
    <ligand>
        <name>ATP</name>
        <dbReference type="ChEBI" id="CHEBI:30616"/>
    </ligand>
</feature>
<dbReference type="Proteomes" id="UP000001627">
    <property type="component" value="Chromosome"/>
</dbReference>
<dbReference type="PROSITE" id="PS00469">
    <property type="entry name" value="NDPK"/>
    <property type="match status" value="1"/>
</dbReference>
<comment type="catalytic activity">
    <reaction evidence="13">
        <text>a ribonucleoside 5'-diphosphate + ATP = a ribonucleoside 5'-triphosphate + ADP</text>
        <dbReference type="Rhea" id="RHEA:18113"/>
        <dbReference type="ChEBI" id="CHEBI:30616"/>
        <dbReference type="ChEBI" id="CHEBI:57930"/>
        <dbReference type="ChEBI" id="CHEBI:61557"/>
        <dbReference type="ChEBI" id="CHEBI:456216"/>
        <dbReference type="EC" id="2.7.4.6"/>
    </reaction>
</comment>
<dbReference type="PANTHER" id="PTHR46161">
    <property type="entry name" value="NUCLEOSIDE DIPHOSPHATE KINASE"/>
    <property type="match status" value="1"/>
</dbReference>
<feature type="binding site" evidence="13 14">
    <location>
        <position position="96"/>
    </location>
    <ligand>
        <name>ATP</name>
        <dbReference type="ChEBI" id="CHEBI:30616"/>
    </ligand>
</feature>
<dbReference type="InterPro" id="IPR023005">
    <property type="entry name" value="Nucleoside_diP_kinase_AS"/>
</dbReference>
<dbReference type="GO" id="GO:0006183">
    <property type="term" value="P:GTP biosynthetic process"/>
    <property type="evidence" value="ECO:0007669"/>
    <property type="project" value="UniProtKB-UniRule"/>
</dbReference>
<evidence type="ECO:0000256" key="12">
    <source>
        <dbReference type="ARBA" id="ARBA00023080"/>
    </source>
</evidence>
<dbReference type="PROSITE" id="PS51374">
    <property type="entry name" value="NDPK_LIKE"/>
    <property type="match status" value="1"/>
</dbReference>
<keyword evidence="6 13" id="KW-0808">Transferase</keyword>
<evidence type="ECO:0000256" key="2">
    <source>
        <dbReference type="ARBA" id="ARBA00012966"/>
    </source>
</evidence>
<dbReference type="GO" id="GO:0005737">
    <property type="term" value="C:cytoplasm"/>
    <property type="evidence" value="ECO:0007669"/>
    <property type="project" value="UniProtKB-SubCell"/>
</dbReference>